<dbReference type="CDD" id="cd02503">
    <property type="entry name" value="MobA"/>
    <property type="match status" value="1"/>
</dbReference>
<dbReference type="PANTHER" id="PTHR19136">
    <property type="entry name" value="MOLYBDENUM COFACTOR GUANYLYLTRANSFERASE"/>
    <property type="match status" value="1"/>
</dbReference>
<dbReference type="GO" id="GO:0006777">
    <property type="term" value="P:Mo-molybdopterin cofactor biosynthetic process"/>
    <property type="evidence" value="ECO:0007669"/>
    <property type="project" value="UniProtKB-KW"/>
</dbReference>
<dbReference type="PANTHER" id="PTHR19136:SF81">
    <property type="entry name" value="MOLYBDENUM COFACTOR GUANYLYLTRANSFERASE"/>
    <property type="match status" value="1"/>
</dbReference>
<evidence type="ECO:0000256" key="2">
    <source>
        <dbReference type="ARBA" id="ARBA00022679"/>
    </source>
</evidence>
<keyword evidence="2" id="KW-0808">Transferase</keyword>
<feature type="domain" description="MobA-like NTP transferase" evidence="8">
    <location>
        <begin position="13"/>
        <end position="159"/>
    </location>
</feature>
<name>D1A2N5_THECD</name>
<dbReference type="eggNOG" id="COG0746">
    <property type="taxonomic scope" value="Bacteria"/>
</dbReference>
<evidence type="ECO:0000313" key="10">
    <source>
        <dbReference type="EMBL" id="ACY97833.1"/>
    </source>
</evidence>
<sequence>MKPSPALPAGFDAVILAGGRARRMGGADKPAARVAGRPLIGWAAAAVAGAARLVVVGPPRPEPPGAVTVCEDPPGGGPVPALRAGLREVRAPWVVLLAADLPFLRAHQVERLRRAAARQGRGAVLVDAEGRPQWLIGCWRTAALRAAVHAYRGASLHGLLAPLEPLPVRLPAGDRPPWYDCDTPESLERARSIAEGRMLEEWIEAVCLELGLERDQLDRDLVLNLARDVAHGVARPAAPLTAYLLGLAVGRGAAARDAAARITDLAEGWAGRD</sequence>
<dbReference type="Pfam" id="PF20058">
    <property type="entry name" value="DUF6457"/>
    <property type="match status" value="1"/>
</dbReference>
<keyword evidence="4" id="KW-0547">Nucleotide-binding</keyword>
<protein>
    <submittedName>
        <fullName evidence="10">Molybdopterin-guanine dinucleotide biosynthesis protein A-like protein</fullName>
    </submittedName>
</protein>
<dbReference type="EMBL" id="CP001738">
    <property type="protein sequence ID" value="ACY97833.1"/>
    <property type="molecule type" value="Genomic_DNA"/>
</dbReference>
<evidence type="ECO:0000313" key="11">
    <source>
        <dbReference type="Proteomes" id="UP000001918"/>
    </source>
</evidence>
<dbReference type="KEGG" id="tcu:Tcur_2267"/>
<keyword evidence="1" id="KW-0963">Cytoplasm</keyword>
<evidence type="ECO:0000256" key="6">
    <source>
        <dbReference type="ARBA" id="ARBA00023134"/>
    </source>
</evidence>
<keyword evidence="6" id="KW-0342">GTP-binding</keyword>
<dbReference type="SUPFAM" id="SSF53448">
    <property type="entry name" value="Nucleotide-diphospho-sugar transferases"/>
    <property type="match status" value="1"/>
</dbReference>
<evidence type="ECO:0000259" key="9">
    <source>
        <dbReference type="Pfam" id="PF20058"/>
    </source>
</evidence>
<evidence type="ECO:0000256" key="7">
    <source>
        <dbReference type="ARBA" id="ARBA00023150"/>
    </source>
</evidence>
<evidence type="ECO:0000256" key="4">
    <source>
        <dbReference type="ARBA" id="ARBA00022741"/>
    </source>
</evidence>
<dbReference type="InterPro" id="IPR025877">
    <property type="entry name" value="MobA-like_NTP_Trfase"/>
</dbReference>
<dbReference type="STRING" id="471852.Tcur_2267"/>
<feature type="domain" description="DUF6457" evidence="9">
    <location>
        <begin position="196"/>
        <end position="272"/>
    </location>
</feature>
<dbReference type="Gene3D" id="3.90.550.10">
    <property type="entry name" value="Spore Coat Polysaccharide Biosynthesis Protein SpsA, Chain A"/>
    <property type="match status" value="1"/>
</dbReference>
<evidence type="ECO:0000259" key="8">
    <source>
        <dbReference type="Pfam" id="PF12804"/>
    </source>
</evidence>
<gene>
    <name evidence="10" type="ordered locus">Tcur_2267</name>
</gene>
<dbReference type="HOGENOM" id="CLU_055597_1_0_11"/>
<dbReference type="GO" id="GO:0046872">
    <property type="term" value="F:metal ion binding"/>
    <property type="evidence" value="ECO:0007669"/>
    <property type="project" value="UniProtKB-KW"/>
</dbReference>
<evidence type="ECO:0000256" key="3">
    <source>
        <dbReference type="ARBA" id="ARBA00022723"/>
    </source>
</evidence>
<dbReference type="AlphaFoldDB" id="D1A2N5"/>
<organism evidence="10 11">
    <name type="scientific">Thermomonospora curvata (strain ATCC 19995 / DSM 43183 / JCM 3096 / KCTC 9072 / NBRC 15933 / NCIMB 10081 / Henssen B9)</name>
    <dbReference type="NCBI Taxonomy" id="471852"/>
    <lineage>
        <taxon>Bacteria</taxon>
        <taxon>Bacillati</taxon>
        <taxon>Actinomycetota</taxon>
        <taxon>Actinomycetes</taxon>
        <taxon>Streptosporangiales</taxon>
        <taxon>Thermomonosporaceae</taxon>
        <taxon>Thermomonospora</taxon>
    </lineage>
</organism>
<dbReference type="RefSeq" id="WP_012852617.1">
    <property type="nucleotide sequence ID" value="NC_013510.1"/>
</dbReference>
<reference evidence="10 11" key="1">
    <citation type="journal article" date="2011" name="Stand. Genomic Sci.">
        <title>Complete genome sequence of Thermomonospora curvata type strain (B9).</title>
        <authorList>
            <person name="Chertkov O."/>
            <person name="Sikorski J."/>
            <person name="Nolan M."/>
            <person name="Lapidus A."/>
            <person name="Lucas S."/>
            <person name="Del Rio T.G."/>
            <person name="Tice H."/>
            <person name="Cheng J.F."/>
            <person name="Goodwin L."/>
            <person name="Pitluck S."/>
            <person name="Liolios K."/>
            <person name="Ivanova N."/>
            <person name="Mavromatis K."/>
            <person name="Mikhailova N."/>
            <person name="Ovchinnikova G."/>
            <person name="Pati A."/>
            <person name="Chen A."/>
            <person name="Palaniappan K."/>
            <person name="Djao O.D."/>
            <person name="Land M."/>
            <person name="Hauser L."/>
            <person name="Chang Y.J."/>
            <person name="Jeffries C.D."/>
            <person name="Brettin T."/>
            <person name="Han C."/>
            <person name="Detter J.C."/>
            <person name="Rohde M."/>
            <person name="Goker M."/>
            <person name="Woyke T."/>
            <person name="Bristow J."/>
            <person name="Eisen J.A."/>
            <person name="Markowitz V."/>
            <person name="Hugenholtz P."/>
            <person name="Klenk H.P."/>
            <person name="Kyrpides N.C."/>
        </authorList>
    </citation>
    <scope>NUCLEOTIDE SEQUENCE [LARGE SCALE GENOMIC DNA]</scope>
    <source>
        <strain evidence="11">ATCC 19995 / DSM 43183 / JCM 3096 / KCTC 9072 / NBRC 15933 / NCIMB 10081 / Henssen B9</strain>
    </source>
</reference>
<dbReference type="GO" id="GO:0016779">
    <property type="term" value="F:nucleotidyltransferase activity"/>
    <property type="evidence" value="ECO:0007669"/>
    <property type="project" value="TreeGrafter"/>
</dbReference>
<proteinExistence type="predicted"/>
<keyword evidence="7" id="KW-0501">Molybdenum cofactor biosynthesis</keyword>
<dbReference type="InterPro" id="IPR045598">
    <property type="entry name" value="DUF6457"/>
</dbReference>
<dbReference type="Proteomes" id="UP000001918">
    <property type="component" value="Chromosome"/>
</dbReference>
<evidence type="ECO:0000256" key="1">
    <source>
        <dbReference type="ARBA" id="ARBA00022490"/>
    </source>
</evidence>
<dbReference type="GO" id="GO:0005525">
    <property type="term" value="F:GTP binding"/>
    <property type="evidence" value="ECO:0007669"/>
    <property type="project" value="UniProtKB-KW"/>
</dbReference>
<dbReference type="InterPro" id="IPR013482">
    <property type="entry name" value="Molybde_CF_guanTrfase"/>
</dbReference>
<evidence type="ECO:0000256" key="5">
    <source>
        <dbReference type="ARBA" id="ARBA00022842"/>
    </source>
</evidence>
<dbReference type="Pfam" id="PF12804">
    <property type="entry name" value="NTP_transf_3"/>
    <property type="match status" value="1"/>
</dbReference>
<keyword evidence="11" id="KW-1185">Reference proteome</keyword>
<dbReference type="InterPro" id="IPR029044">
    <property type="entry name" value="Nucleotide-diphossugar_trans"/>
</dbReference>
<accession>D1A2N5</accession>
<keyword evidence="5" id="KW-0460">Magnesium</keyword>
<keyword evidence="3" id="KW-0479">Metal-binding</keyword>